<name>A0A3P7F6B9_SCHSO</name>
<dbReference type="AlphaFoldDB" id="A0A3P7F6B9"/>
<sequence>MTCFLRQASLADNLARILDQLGWDFLRSLLDILVGFRNKGLTDIFNRVQLPSNEENFELTKLLFTFFTNVSNNEGIVGMLSEDGFLETCLGFLEPLPPHHFPEQYLREENQDGSKWIRDRRGVRSWSPLLMEDLQLHVLDCLAELAPRLWSTAVAKSLLTQLLLLLNWCISDGM</sequence>
<dbReference type="OrthoDB" id="191673at2759"/>
<feature type="domain" description="Cilia- and flagella-associated protein 69 ARM repeats" evidence="1">
    <location>
        <begin position="44"/>
        <end position="171"/>
    </location>
</feature>
<dbReference type="Proteomes" id="UP000275846">
    <property type="component" value="Unassembled WGS sequence"/>
</dbReference>
<proteinExistence type="predicted"/>
<dbReference type="Pfam" id="PF21049">
    <property type="entry name" value="CFA69_ARM_rpt"/>
    <property type="match status" value="1"/>
</dbReference>
<keyword evidence="3" id="KW-1185">Reference proteome</keyword>
<dbReference type="InterPro" id="IPR048733">
    <property type="entry name" value="CFA69_ARM_dom"/>
</dbReference>
<evidence type="ECO:0000259" key="1">
    <source>
        <dbReference type="Pfam" id="PF21049"/>
    </source>
</evidence>
<dbReference type="EMBL" id="UYSU01045683">
    <property type="protein sequence ID" value="VDM05295.1"/>
    <property type="molecule type" value="Genomic_DNA"/>
</dbReference>
<reference evidence="2 3" key="1">
    <citation type="submission" date="2018-11" db="EMBL/GenBank/DDBJ databases">
        <authorList>
            <consortium name="Pathogen Informatics"/>
        </authorList>
    </citation>
    <scope>NUCLEOTIDE SEQUENCE [LARGE SCALE GENOMIC DNA]</scope>
    <source>
        <strain evidence="2 3">NST_G2</strain>
    </source>
</reference>
<accession>A0A3P7F6B9</accession>
<evidence type="ECO:0000313" key="3">
    <source>
        <dbReference type="Proteomes" id="UP000275846"/>
    </source>
</evidence>
<protein>
    <recommendedName>
        <fullName evidence="1">Cilia- and flagella-associated protein 69 ARM repeats domain-containing protein</fullName>
    </recommendedName>
</protein>
<gene>
    <name evidence="2" type="ORF">SSLN_LOCUS18909</name>
</gene>
<evidence type="ECO:0000313" key="2">
    <source>
        <dbReference type="EMBL" id="VDM05295.1"/>
    </source>
</evidence>
<organism evidence="2 3">
    <name type="scientific">Schistocephalus solidus</name>
    <name type="common">Tapeworm</name>
    <dbReference type="NCBI Taxonomy" id="70667"/>
    <lineage>
        <taxon>Eukaryota</taxon>
        <taxon>Metazoa</taxon>
        <taxon>Spiralia</taxon>
        <taxon>Lophotrochozoa</taxon>
        <taxon>Platyhelminthes</taxon>
        <taxon>Cestoda</taxon>
        <taxon>Eucestoda</taxon>
        <taxon>Diphyllobothriidea</taxon>
        <taxon>Diphyllobothriidae</taxon>
        <taxon>Schistocephalus</taxon>
    </lineage>
</organism>